<dbReference type="InterPro" id="IPR029058">
    <property type="entry name" value="AB_hydrolase_fold"/>
</dbReference>
<dbReference type="PANTHER" id="PTHR48098:SF1">
    <property type="entry name" value="DIACYLGLYCEROL ACYLTRANSFERASE_MYCOLYLTRANSFERASE AG85A"/>
    <property type="match status" value="1"/>
</dbReference>
<dbReference type="EMBL" id="BMJH01000001">
    <property type="protein sequence ID" value="GGC64784.1"/>
    <property type="molecule type" value="Genomic_DNA"/>
</dbReference>
<dbReference type="InterPro" id="IPR013207">
    <property type="entry name" value="LGFP"/>
</dbReference>
<name>A0A916UA53_9ACTN</name>
<dbReference type="PANTHER" id="PTHR48098">
    <property type="entry name" value="ENTEROCHELIN ESTERASE-RELATED"/>
    <property type="match status" value="1"/>
</dbReference>
<proteinExistence type="predicted"/>
<dbReference type="InterPro" id="IPR050583">
    <property type="entry name" value="Mycobacterial_A85_antigen"/>
</dbReference>
<organism evidence="1 2">
    <name type="scientific">Hoyosella rhizosphaerae</name>
    <dbReference type="NCBI Taxonomy" id="1755582"/>
    <lineage>
        <taxon>Bacteria</taxon>
        <taxon>Bacillati</taxon>
        <taxon>Actinomycetota</taxon>
        <taxon>Actinomycetes</taxon>
        <taxon>Mycobacteriales</taxon>
        <taxon>Hoyosellaceae</taxon>
        <taxon>Hoyosella</taxon>
    </lineage>
</organism>
<comment type="caution">
    <text evidence="1">The sequence shown here is derived from an EMBL/GenBank/DDBJ whole genome shotgun (WGS) entry which is preliminary data.</text>
</comment>
<reference evidence="1" key="1">
    <citation type="journal article" date="2014" name="Int. J. Syst. Evol. Microbiol.">
        <title>Complete genome sequence of Corynebacterium casei LMG S-19264T (=DSM 44701T), isolated from a smear-ripened cheese.</title>
        <authorList>
            <consortium name="US DOE Joint Genome Institute (JGI-PGF)"/>
            <person name="Walter F."/>
            <person name="Albersmeier A."/>
            <person name="Kalinowski J."/>
            <person name="Ruckert C."/>
        </authorList>
    </citation>
    <scope>NUCLEOTIDE SEQUENCE</scope>
    <source>
        <strain evidence="1">CGMCC 1.15478</strain>
    </source>
</reference>
<evidence type="ECO:0000313" key="1">
    <source>
        <dbReference type="EMBL" id="GGC64784.1"/>
    </source>
</evidence>
<protein>
    <submittedName>
        <fullName evidence="1">Protein PS1</fullName>
    </submittedName>
</protein>
<dbReference type="Proteomes" id="UP000641514">
    <property type="component" value="Unassembled WGS sequence"/>
</dbReference>
<dbReference type="AlphaFoldDB" id="A0A916UA53"/>
<sequence>MERVDRFTDRHVALWIYSPSMDTSIQVQLLLARDYHAEPQWTFPALYLLDGLRARDDQNGWTLETDAIDFFRDKNVNVVLPVGGESSFYADWLEPNNDKKYMWETFLTKELPPILHNDWRVNDTKGVLGLSMGGTAAMFLPARNRGMFQFAGSLSGYLSTTSYGMQRAIKAAVFDAGGYNSDAMWGTPDNSLWKEHDPYLLARNLRGVSLYLSAGTGAQGAHDRAGFMPGIPDNSAGMALEVLSRLTTQNFASRLKDLKIPASVHFRNTGTHSWPYWQSELHAAWPQIASALNVDSVGLNRPVAPSVLDDPTCEVEGAIGELAQARGDLGVCLTDERTLRGGTKRQEFQYATAYWSPDTGAHMVKGEIEKVYSANTRDLGMPTTSETTTPDGRGSFNHFENGSVYWTQQHGARMVVDGFRDLWAAQGWESGPMGYPVSDVENTGDRKGRLQRFENAGIFATNRGGPQLVVGEIWRHYQELGRETGELGWPVSDEHVIGEGRFSEFANGNIYWSPETGAWAVLKGEIQDAWAETGHETGVLGYPVGDAHETPEGLRQNFQRGHIIVVDGEAEVVTG</sequence>
<keyword evidence="2" id="KW-1185">Reference proteome</keyword>
<gene>
    <name evidence="1" type="primary">csp1</name>
    <name evidence="1" type="ORF">GCM10011410_16690</name>
</gene>
<reference evidence="1" key="2">
    <citation type="submission" date="2020-09" db="EMBL/GenBank/DDBJ databases">
        <authorList>
            <person name="Sun Q."/>
            <person name="Zhou Y."/>
        </authorList>
    </citation>
    <scope>NUCLEOTIDE SEQUENCE</scope>
    <source>
        <strain evidence="1">CGMCC 1.15478</strain>
    </source>
</reference>
<dbReference type="Pfam" id="PF00756">
    <property type="entry name" value="Esterase"/>
    <property type="match status" value="1"/>
</dbReference>
<dbReference type="Pfam" id="PF08310">
    <property type="entry name" value="LGFP"/>
    <property type="match status" value="4"/>
</dbReference>
<dbReference type="SUPFAM" id="SSF53474">
    <property type="entry name" value="alpha/beta-Hydrolases"/>
    <property type="match status" value="1"/>
</dbReference>
<dbReference type="Gene3D" id="3.40.50.1820">
    <property type="entry name" value="alpha/beta hydrolase"/>
    <property type="match status" value="1"/>
</dbReference>
<dbReference type="InterPro" id="IPR000801">
    <property type="entry name" value="Esterase-like"/>
</dbReference>
<dbReference type="GO" id="GO:0016747">
    <property type="term" value="F:acyltransferase activity, transferring groups other than amino-acyl groups"/>
    <property type="evidence" value="ECO:0007669"/>
    <property type="project" value="TreeGrafter"/>
</dbReference>
<evidence type="ECO:0000313" key="2">
    <source>
        <dbReference type="Proteomes" id="UP000641514"/>
    </source>
</evidence>
<accession>A0A916UA53</accession>